<dbReference type="GO" id="GO:0009245">
    <property type="term" value="P:lipid A biosynthetic process"/>
    <property type="evidence" value="ECO:0007669"/>
    <property type="project" value="UniProtKB-KW"/>
</dbReference>
<dbReference type="OrthoDB" id="9784739at2"/>
<organism evidence="8 9">
    <name type="scientific">Flavobacterium silvisoli</name>
    <dbReference type="NCBI Taxonomy" id="2529433"/>
    <lineage>
        <taxon>Bacteria</taxon>
        <taxon>Pseudomonadati</taxon>
        <taxon>Bacteroidota</taxon>
        <taxon>Flavobacteriia</taxon>
        <taxon>Flavobacteriales</taxon>
        <taxon>Flavobacteriaceae</taxon>
        <taxon>Flavobacterium</taxon>
    </lineage>
</organism>
<reference evidence="8 9" key="1">
    <citation type="submission" date="2019-02" db="EMBL/GenBank/DDBJ databases">
        <title>Flavobacterium sp. RD-2-33 isolated from forest soil.</title>
        <authorList>
            <person name="Chaudhary D.K."/>
        </authorList>
    </citation>
    <scope>NUCLEOTIDE SEQUENCE [LARGE SCALE GENOMIC DNA]</scope>
    <source>
        <strain evidence="8 9">RD-2-33</strain>
    </source>
</reference>
<keyword evidence="5" id="KW-0443">Lipid metabolism</keyword>
<dbReference type="Gene3D" id="3.40.1390.10">
    <property type="entry name" value="MurE/MurF, N-terminal domain"/>
    <property type="match status" value="1"/>
</dbReference>
<proteinExistence type="predicted"/>
<feature type="domain" description="UDP-3-O-[3-hydroxymyristoyl] glucosamine N-acyltransferase non-repeat region" evidence="7">
    <location>
        <begin position="25"/>
        <end position="91"/>
    </location>
</feature>
<evidence type="ECO:0000256" key="3">
    <source>
        <dbReference type="ARBA" id="ARBA00022679"/>
    </source>
</evidence>
<keyword evidence="2" id="KW-0441">Lipid A biosynthesis</keyword>
<evidence type="ECO:0000313" key="8">
    <source>
        <dbReference type="EMBL" id="TBX70127.1"/>
    </source>
</evidence>
<sequence>MKFPRIHTLKEIAQIIGCQYVGADDFAVHGMNEIHVVEPGDIVFVDHPKYYEKALQSAATIVLINKEVDCPDGKALLVSDDPFRDFNVLTKHFRPFVAANASIADSATIGAGTIIQPNCFIGHNVTIGKNCLLHANVIVYDNTVIGDNVIIHSGTVLGADAFYYKKRPEGFDQLLSGGRVVIEDHVGIGALCTIDKGVTGDTTIGAGTKIDNQVHVGHDTVVGKKCLIASQTGIAGCVVIEDEVTLWGQVGTTSGITIGAKAVVLGQTGVTKSIEGGKSYFGTPVEESREKLKQLANVKRIPDILNKLK</sequence>
<dbReference type="InterPro" id="IPR007691">
    <property type="entry name" value="LpxD"/>
</dbReference>
<dbReference type="SUPFAM" id="SSF51161">
    <property type="entry name" value="Trimeric LpxA-like enzymes"/>
    <property type="match status" value="1"/>
</dbReference>
<dbReference type="InterPro" id="IPR001451">
    <property type="entry name" value="Hexapep"/>
</dbReference>
<dbReference type="NCBIfam" id="NF002060">
    <property type="entry name" value="PRK00892.1"/>
    <property type="match status" value="1"/>
</dbReference>
<keyword evidence="9" id="KW-1185">Reference proteome</keyword>
<dbReference type="GO" id="GO:0103118">
    <property type="term" value="F:UDP-3-O-[(3R)-3-hydroxyacyl]-glucosamine N-acyltransferase activity"/>
    <property type="evidence" value="ECO:0007669"/>
    <property type="project" value="UniProtKB-EC"/>
</dbReference>
<evidence type="ECO:0000256" key="2">
    <source>
        <dbReference type="ARBA" id="ARBA00022556"/>
    </source>
</evidence>
<evidence type="ECO:0000313" key="9">
    <source>
        <dbReference type="Proteomes" id="UP000293300"/>
    </source>
</evidence>
<dbReference type="AlphaFoldDB" id="A0A4Q9Z1C3"/>
<evidence type="ECO:0000256" key="4">
    <source>
        <dbReference type="ARBA" id="ARBA00022737"/>
    </source>
</evidence>
<dbReference type="InterPro" id="IPR011004">
    <property type="entry name" value="Trimer_LpxA-like_sf"/>
</dbReference>
<dbReference type="PANTHER" id="PTHR43378:SF2">
    <property type="entry name" value="UDP-3-O-ACYLGLUCOSAMINE N-ACYLTRANSFERASE 1, MITOCHONDRIAL-RELATED"/>
    <property type="match status" value="1"/>
</dbReference>
<dbReference type="PANTHER" id="PTHR43378">
    <property type="entry name" value="UDP-3-O-ACYLGLUCOSAMINE N-ACYLTRANSFERASE"/>
    <property type="match status" value="1"/>
</dbReference>
<dbReference type="Proteomes" id="UP000293300">
    <property type="component" value="Unassembled WGS sequence"/>
</dbReference>
<dbReference type="RefSeq" id="WP_131475523.1">
    <property type="nucleotide sequence ID" value="NZ_SJPE01000004.1"/>
</dbReference>
<dbReference type="GO" id="GO:0016410">
    <property type="term" value="F:N-acyltransferase activity"/>
    <property type="evidence" value="ECO:0007669"/>
    <property type="project" value="InterPro"/>
</dbReference>
<dbReference type="EMBL" id="SJPE01000004">
    <property type="protein sequence ID" value="TBX70127.1"/>
    <property type="molecule type" value="Genomic_DNA"/>
</dbReference>
<gene>
    <name evidence="8" type="ORF">EZL74_05115</name>
</gene>
<dbReference type="Pfam" id="PF00132">
    <property type="entry name" value="Hexapep"/>
    <property type="match status" value="2"/>
</dbReference>
<evidence type="ECO:0000256" key="6">
    <source>
        <dbReference type="ARBA" id="ARBA00023315"/>
    </source>
</evidence>
<dbReference type="InterPro" id="IPR020573">
    <property type="entry name" value="UDP_GlcNAc_AcTrfase_non-rep"/>
</dbReference>
<keyword evidence="4" id="KW-0677">Repeat</keyword>
<keyword evidence="6 8" id="KW-0012">Acyltransferase</keyword>
<accession>A0A4Q9Z1C3</accession>
<name>A0A4Q9Z1C3_9FLAO</name>
<keyword evidence="3 8" id="KW-0808">Transferase</keyword>
<comment type="caution">
    <text evidence="8">The sequence shown here is derived from an EMBL/GenBank/DDBJ whole genome shotgun (WGS) entry which is preliminary data.</text>
</comment>
<keyword evidence="1" id="KW-0444">Lipid biosynthesis</keyword>
<dbReference type="CDD" id="cd03352">
    <property type="entry name" value="LbH_LpxD"/>
    <property type="match status" value="1"/>
</dbReference>
<dbReference type="EC" id="2.3.1.191" evidence="8"/>
<dbReference type="Pfam" id="PF04613">
    <property type="entry name" value="LpxD"/>
    <property type="match status" value="1"/>
</dbReference>
<dbReference type="Gene3D" id="2.160.10.10">
    <property type="entry name" value="Hexapeptide repeat proteins"/>
    <property type="match status" value="1"/>
</dbReference>
<evidence type="ECO:0000256" key="1">
    <source>
        <dbReference type="ARBA" id="ARBA00022516"/>
    </source>
</evidence>
<protein>
    <submittedName>
        <fullName evidence="8">UDP-3-O-(3-hydroxymyristoyl)glucosamine N-acyltransferase</fullName>
        <ecNumber evidence="8">2.3.1.191</ecNumber>
    </submittedName>
</protein>
<dbReference type="GO" id="GO:0016020">
    <property type="term" value="C:membrane"/>
    <property type="evidence" value="ECO:0007669"/>
    <property type="project" value="GOC"/>
</dbReference>
<evidence type="ECO:0000259" key="7">
    <source>
        <dbReference type="Pfam" id="PF04613"/>
    </source>
</evidence>
<evidence type="ECO:0000256" key="5">
    <source>
        <dbReference type="ARBA" id="ARBA00023098"/>
    </source>
</evidence>